<dbReference type="PANTHER" id="PTHR24103">
    <property type="entry name" value="E3 UBIQUITIN-PROTEIN LIGASE TRIM"/>
    <property type="match status" value="1"/>
</dbReference>
<reference evidence="7" key="1">
    <citation type="submission" date="2025-08" db="UniProtKB">
        <authorList>
            <consortium name="Ensembl"/>
        </authorList>
    </citation>
    <scope>IDENTIFICATION</scope>
</reference>
<dbReference type="SMART" id="SM00336">
    <property type="entry name" value="BBOX"/>
    <property type="match status" value="1"/>
</dbReference>
<evidence type="ECO:0000256" key="2">
    <source>
        <dbReference type="ARBA" id="ARBA00022771"/>
    </source>
</evidence>
<dbReference type="InterPro" id="IPR017907">
    <property type="entry name" value="Znf_RING_CS"/>
</dbReference>
<dbReference type="PROSITE" id="PS50119">
    <property type="entry name" value="ZF_BBOX"/>
    <property type="match status" value="1"/>
</dbReference>
<dbReference type="PROSITE" id="PS50089">
    <property type="entry name" value="ZF_RING_2"/>
    <property type="match status" value="1"/>
</dbReference>
<reference evidence="7" key="2">
    <citation type="submission" date="2025-09" db="UniProtKB">
        <authorList>
            <consortium name="Ensembl"/>
        </authorList>
    </citation>
    <scope>IDENTIFICATION</scope>
</reference>
<evidence type="ECO:0000259" key="6">
    <source>
        <dbReference type="PROSITE" id="PS50119"/>
    </source>
</evidence>
<evidence type="ECO:0000313" key="7">
    <source>
        <dbReference type="Ensembl" id="ENSSRHP00000008849.1"/>
    </source>
</evidence>
<feature type="domain" description="B box-type" evidence="6">
    <location>
        <begin position="82"/>
        <end position="123"/>
    </location>
</feature>
<name>A0A673GA78_9TELE</name>
<feature type="domain" description="RING-type" evidence="5">
    <location>
        <begin position="11"/>
        <end position="51"/>
    </location>
</feature>
<dbReference type="Pfam" id="PF00643">
    <property type="entry name" value="zf-B_box"/>
    <property type="match status" value="1"/>
</dbReference>
<dbReference type="SMART" id="SM00184">
    <property type="entry name" value="RING"/>
    <property type="match status" value="1"/>
</dbReference>
<dbReference type="PROSITE" id="PS00518">
    <property type="entry name" value="ZF_RING_1"/>
    <property type="match status" value="1"/>
</dbReference>
<protein>
    <submittedName>
        <fullName evidence="7">Uncharacterized protein</fullName>
    </submittedName>
</protein>
<accession>A0A673GA78</accession>
<dbReference type="GO" id="GO:0008270">
    <property type="term" value="F:zinc ion binding"/>
    <property type="evidence" value="ECO:0007669"/>
    <property type="project" value="UniProtKB-KW"/>
</dbReference>
<dbReference type="Gene3D" id="3.30.40.10">
    <property type="entry name" value="Zinc/RING finger domain, C3HC4 (zinc finger)"/>
    <property type="match status" value="1"/>
</dbReference>
<dbReference type="InterPro" id="IPR027370">
    <property type="entry name" value="Znf-RING_euk"/>
</dbReference>
<evidence type="ECO:0000256" key="4">
    <source>
        <dbReference type="PROSITE-ProRule" id="PRU00024"/>
    </source>
</evidence>
<proteinExistence type="predicted"/>
<dbReference type="Ensembl" id="ENSSRHT00000009129.1">
    <property type="protein sequence ID" value="ENSSRHP00000008849.1"/>
    <property type="gene ID" value="ENSSRHG00000005112.1"/>
</dbReference>
<dbReference type="InterPro" id="IPR001841">
    <property type="entry name" value="Znf_RING"/>
</dbReference>
<organism evidence="7 8">
    <name type="scientific">Sinocyclocheilus rhinocerous</name>
    <dbReference type="NCBI Taxonomy" id="307959"/>
    <lineage>
        <taxon>Eukaryota</taxon>
        <taxon>Metazoa</taxon>
        <taxon>Chordata</taxon>
        <taxon>Craniata</taxon>
        <taxon>Vertebrata</taxon>
        <taxon>Euteleostomi</taxon>
        <taxon>Actinopterygii</taxon>
        <taxon>Neopterygii</taxon>
        <taxon>Teleostei</taxon>
        <taxon>Ostariophysi</taxon>
        <taxon>Cypriniformes</taxon>
        <taxon>Cyprinidae</taxon>
        <taxon>Cyprininae</taxon>
        <taxon>Sinocyclocheilus</taxon>
    </lineage>
</organism>
<keyword evidence="2 4" id="KW-0863">Zinc-finger</keyword>
<keyword evidence="3" id="KW-0862">Zinc</keyword>
<dbReference type="Gene3D" id="3.30.160.60">
    <property type="entry name" value="Classic Zinc Finger"/>
    <property type="match status" value="1"/>
</dbReference>
<dbReference type="SUPFAM" id="SSF57850">
    <property type="entry name" value="RING/U-box"/>
    <property type="match status" value="1"/>
</dbReference>
<dbReference type="InterPro" id="IPR013083">
    <property type="entry name" value="Znf_RING/FYVE/PHD"/>
</dbReference>
<dbReference type="Proteomes" id="UP000472270">
    <property type="component" value="Unassembled WGS sequence"/>
</dbReference>
<keyword evidence="8" id="KW-1185">Reference proteome</keyword>
<evidence type="ECO:0000259" key="5">
    <source>
        <dbReference type="PROSITE" id="PS50089"/>
    </source>
</evidence>
<evidence type="ECO:0000313" key="8">
    <source>
        <dbReference type="Proteomes" id="UP000472270"/>
    </source>
</evidence>
<dbReference type="SUPFAM" id="SSF57845">
    <property type="entry name" value="B-box zinc-binding domain"/>
    <property type="match status" value="1"/>
</dbReference>
<keyword evidence="1" id="KW-0479">Metal-binding</keyword>
<dbReference type="Pfam" id="PF13445">
    <property type="entry name" value="zf-RING_UBOX"/>
    <property type="match status" value="1"/>
</dbReference>
<dbReference type="AlphaFoldDB" id="A0A673GA78"/>
<dbReference type="InterPro" id="IPR050143">
    <property type="entry name" value="TRIM/RBCC"/>
</dbReference>
<dbReference type="InterPro" id="IPR000315">
    <property type="entry name" value="Znf_B-box"/>
</dbReference>
<evidence type="ECO:0000256" key="1">
    <source>
        <dbReference type="ARBA" id="ARBA00022723"/>
    </source>
</evidence>
<evidence type="ECO:0000256" key="3">
    <source>
        <dbReference type="ARBA" id="ARBA00022833"/>
    </source>
</evidence>
<sequence>MDSISEVDFYCPVCKDIFEDPDVLSCGHSVCKECLQLFWRFKETRECPLCRRLASHDPIHNLLLKKLCDLLLKERNERCSSGSEEICSLHSEKLKLFCLEDKQPVCLMCRDSQTHDNHTFRPISEIKKLNTALKSLQEKPKHNAKIKGEFEKTIQHIKVKINYFDIFANLIRTAEVGCLTN</sequence>